<dbReference type="AlphaFoldDB" id="A0A915DBA0"/>
<sequence length="175" mass="20067">MEALREVVTFLPHFSIRGIVFASRRVCIAILSVVNERAQVLRDQIAMLPAEILHEVGCFLPLDSNYTLQCVSARMNKILTACVQRLFVFTTWFFLTVGMWNRLMDYFVQKRKSPSLADVVGLFIADLNFADIHRIMGSQDFGVFLKLLSAVCMTDWVTFSVKMRIGECLFVVLFR</sequence>
<keyword evidence="1" id="KW-0472">Membrane</keyword>
<evidence type="ECO:0000313" key="3">
    <source>
        <dbReference type="WBParaSite" id="jg18098"/>
    </source>
</evidence>
<organism evidence="2 3">
    <name type="scientific">Ditylenchus dipsaci</name>
    <dbReference type="NCBI Taxonomy" id="166011"/>
    <lineage>
        <taxon>Eukaryota</taxon>
        <taxon>Metazoa</taxon>
        <taxon>Ecdysozoa</taxon>
        <taxon>Nematoda</taxon>
        <taxon>Chromadorea</taxon>
        <taxon>Rhabditida</taxon>
        <taxon>Tylenchina</taxon>
        <taxon>Tylenchomorpha</taxon>
        <taxon>Sphaerularioidea</taxon>
        <taxon>Anguinidae</taxon>
        <taxon>Anguininae</taxon>
        <taxon>Ditylenchus</taxon>
    </lineage>
</organism>
<dbReference type="InterPro" id="IPR036047">
    <property type="entry name" value="F-box-like_dom_sf"/>
</dbReference>
<dbReference type="SUPFAM" id="SSF81383">
    <property type="entry name" value="F-box domain"/>
    <property type="match status" value="1"/>
</dbReference>
<name>A0A915DBA0_9BILA</name>
<reference evidence="3" key="1">
    <citation type="submission" date="2022-11" db="UniProtKB">
        <authorList>
            <consortium name="WormBaseParasite"/>
        </authorList>
    </citation>
    <scope>IDENTIFICATION</scope>
</reference>
<dbReference type="Proteomes" id="UP000887574">
    <property type="component" value="Unplaced"/>
</dbReference>
<protein>
    <submittedName>
        <fullName evidence="3">F-box domain-containing protein</fullName>
    </submittedName>
</protein>
<keyword evidence="1" id="KW-1133">Transmembrane helix</keyword>
<keyword evidence="1" id="KW-0812">Transmembrane</keyword>
<dbReference type="WBParaSite" id="jg18098">
    <property type="protein sequence ID" value="jg18098"/>
    <property type="gene ID" value="jg18098"/>
</dbReference>
<feature type="transmembrane region" description="Helical" evidence="1">
    <location>
        <begin position="86"/>
        <end position="103"/>
    </location>
</feature>
<accession>A0A915DBA0</accession>
<proteinExistence type="predicted"/>
<evidence type="ECO:0000313" key="2">
    <source>
        <dbReference type="Proteomes" id="UP000887574"/>
    </source>
</evidence>
<evidence type="ECO:0000256" key="1">
    <source>
        <dbReference type="SAM" id="Phobius"/>
    </source>
</evidence>
<keyword evidence="2" id="KW-1185">Reference proteome</keyword>